<evidence type="ECO:0000256" key="1">
    <source>
        <dbReference type="SAM" id="Phobius"/>
    </source>
</evidence>
<protein>
    <submittedName>
        <fullName evidence="2">Uncharacterized protein</fullName>
    </submittedName>
</protein>
<comment type="caution">
    <text evidence="2">The sequence shown here is derived from an EMBL/GenBank/DDBJ whole genome shotgun (WGS) entry which is preliminary data.</text>
</comment>
<dbReference type="EMBL" id="BARU01010349">
    <property type="protein sequence ID" value="GAH32271.1"/>
    <property type="molecule type" value="Genomic_DNA"/>
</dbReference>
<feature type="non-terminal residue" evidence="2">
    <location>
        <position position="1"/>
    </location>
</feature>
<accession>X1EG36</accession>
<dbReference type="AlphaFoldDB" id="X1EG36"/>
<proteinExistence type="predicted"/>
<gene>
    <name evidence="2" type="ORF">S03H2_19756</name>
</gene>
<keyword evidence="1" id="KW-0812">Transmembrane</keyword>
<reference evidence="2" key="1">
    <citation type="journal article" date="2014" name="Front. Microbiol.">
        <title>High frequency of phylogenetically diverse reductive dehalogenase-homologous genes in deep subseafloor sedimentary metagenomes.</title>
        <authorList>
            <person name="Kawai M."/>
            <person name="Futagami T."/>
            <person name="Toyoda A."/>
            <person name="Takaki Y."/>
            <person name="Nishi S."/>
            <person name="Hori S."/>
            <person name="Arai W."/>
            <person name="Tsubouchi T."/>
            <person name="Morono Y."/>
            <person name="Uchiyama I."/>
            <person name="Ito T."/>
            <person name="Fujiyama A."/>
            <person name="Inagaki F."/>
            <person name="Takami H."/>
        </authorList>
    </citation>
    <scope>NUCLEOTIDE SEQUENCE</scope>
    <source>
        <strain evidence="2">Expedition CK06-06</strain>
    </source>
</reference>
<evidence type="ECO:0000313" key="2">
    <source>
        <dbReference type="EMBL" id="GAH32271.1"/>
    </source>
</evidence>
<organism evidence="2">
    <name type="scientific">marine sediment metagenome</name>
    <dbReference type="NCBI Taxonomy" id="412755"/>
    <lineage>
        <taxon>unclassified sequences</taxon>
        <taxon>metagenomes</taxon>
        <taxon>ecological metagenomes</taxon>
    </lineage>
</organism>
<keyword evidence="1" id="KW-1133">Transmembrane helix</keyword>
<sequence length="56" mass="5985">NEPNNFFGLAIGVGFMGLGLAFGQITGGVFNVSLGFWSNLIKAARNVRKVIERTKG</sequence>
<keyword evidence="1" id="KW-0472">Membrane</keyword>
<name>X1EG36_9ZZZZ</name>
<feature type="transmembrane region" description="Helical" evidence="1">
    <location>
        <begin position="6"/>
        <end position="32"/>
    </location>
</feature>